<name>A0A850PE72_9PROT</name>
<evidence type="ECO:0000256" key="3">
    <source>
        <dbReference type="ARBA" id="ARBA00022692"/>
    </source>
</evidence>
<keyword evidence="4 7" id="KW-1133">Transmembrane helix</keyword>
<dbReference type="GO" id="GO:0016020">
    <property type="term" value="C:membrane"/>
    <property type="evidence" value="ECO:0007669"/>
    <property type="project" value="UniProtKB-SubCell"/>
</dbReference>
<gene>
    <name evidence="8" type="ORF">HUK82_10525</name>
</gene>
<feature type="compositionally biased region" description="Basic and acidic residues" evidence="6">
    <location>
        <begin position="388"/>
        <end position="399"/>
    </location>
</feature>
<proteinExistence type="inferred from homology"/>
<comment type="subcellular location">
    <subcellularLocation>
        <location evidence="1">Membrane</location>
        <topology evidence="1">Multi-pass membrane protein</topology>
    </subcellularLocation>
</comment>
<feature type="transmembrane region" description="Helical" evidence="7">
    <location>
        <begin position="305"/>
        <end position="323"/>
    </location>
</feature>
<comment type="caution">
    <text evidence="8">The sequence shown here is derived from an EMBL/GenBank/DDBJ whole genome shotgun (WGS) entry which is preliminary data.</text>
</comment>
<evidence type="ECO:0000256" key="5">
    <source>
        <dbReference type="ARBA" id="ARBA00023136"/>
    </source>
</evidence>
<organism evidence="8 9">
    <name type="scientific">Ameyamaea chiangmaiensis</name>
    <dbReference type="NCBI Taxonomy" id="442969"/>
    <lineage>
        <taxon>Bacteria</taxon>
        <taxon>Pseudomonadati</taxon>
        <taxon>Pseudomonadota</taxon>
        <taxon>Alphaproteobacteria</taxon>
        <taxon>Acetobacterales</taxon>
        <taxon>Acetobacteraceae</taxon>
        <taxon>Ameyamaea</taxon>
    </lineage>
</organism>
<evidence type="ECO:0000313" key="9">
    <source>
        <dbReference type="Proteomes" id="UP000585665"/>
    </source>
</evidence>
<dbReference type="EMBL" id="JABXXR010000081">
    <property type="protein sequence ID" value="NVN40989.1"/>
    <property type="molecule type" value="Genomic_DNA"/>
</dbReference>
<evidence type="ECO:0000256" key="2">
    <source>
        <dbReference type="ARBA" id="ARBA00009773"/>
    </source>
</evidence>
<evidence type="ECO:0000256" key="6">
    <source>
        <dbReference type="SAM" id="MobiDB-lite"/>
    </source>
</evidence>
<feature type="region of interest" description="Disordered" evidence="6">
    <location>
        <begin position="374"/>
        <end position="399"/>
    </location>
</feature>
<comment type="similarity">
    <text evidence="2">Belongs to the autoinducer-2 exporter (AI-2E) (TC 2.A.86) family.</text>
</comment>
<keyword evidence="3 7" id="KW-0812">Transmembrane</keyword>
<sequence>MSDTPPPAARADELDGHAAKPLKHAPADTPAATELDRIFRLLRFVLIAVVVAVAIWLVGDVLTVIFASTLFAVVLHGLSIRLARVTRIAYPIALTLVTLALLAAITLLFWSSGPQIANQVMTLRAALGTQIDSLHTRMETSNLGRMALAHVPESFGGDQKSGSGSDLLSSGLGSVTGFLTSAFGVVGTLAVVLIAGLYFALSPALYANGILRVVPEAYRPQARELLLVTGRTLWAWTIGQALDMCVVGILSGIGCWVLGVPLALALGVVAGLCNFIPYIGAIMGAIPAVLLGLSHGTETGLEVAGLYVVIQFFEGNVLAPVIQRRAVQMPPGVTILSQTIFSSILGAPGLILASPLTAALLAVGDKATSELNDQDRIVDASTGGADATDVRSDTTKDST</sequence>
<evidence type="ECO:0000256" key="7">
    <source>
        <dbReference type="SAM" id="Phobius"/>
    </source>
</evidence>
<feature type="transmembrane region" description="Helical" evidence="7">
    <location>
        <begin position="90"/>
        <end position="111"/>
    </location>
</feature>
<dbReference type="Proteomes" id="UP000585665">
    <property type="component" value="Unassembled WGS sequence"/>
</dbReference>
<feature type="transmembrane region" description="Helical" evidence="7">
    <location>
        <begin position="41"/>
        <end position="58"/>
    </location>
</feature>
<keyword evidence="9" id="KW-1185">Reference proteome</keyword>
<feature type="transmembrane region" description="Helical" evidence="7">
    <location>
        <begin position="275"/>
        <end position="293"/>
    </location>
</feature>
<accession>A0A850PE72</accession>
<dbReference type="PANTHER" id="PTHR21716:SF62">
    <property type="entry name" value="TRANSPORT PROTEIN YDBI-RELATED"/>
    <property type="match status" value="1"/>
</dbReference>
<reference evidence="8 9" key="1">
    <citation type="submission" date="2020-06" db="EMBL/GenBank/DDBJ databases">
        <title>Description of novel acetic acid bacteria.</title>
        <authorList>
            <person name="Sombolestani A."/>
        </authorList>
    </citation>
    <scope>NUCLEOTIDE SEQUENCE [LARGE SCALE GENOMIC DNA]</scope>
    <source>
        <strain evidence="8 9">LMG 27010</strain>
    </source>
</reference>
<dbReference type="PANTHER" id="PTHR21716">
    <property type="entry name" value="TRANSMEMBRANE PROTEIN"/>
    <property type="match status" value="1"/>
</dbReference>
<dbReference type="AlphaFoldDB" id="A0A850PE72"/>
<keyword evidence="5 7" id="KW-0472">Membrane</keyword>
<feature type="transmembrane region" description="Helical" evidence="7">
    <location>
        <begin position="335"/>
        <end position="363"/>
    </location>
</feature>
<evidence type="ECO:0000313" key="8">
    <source>
        <dbReference type="EMBL" id="NVN40989.1"/>
    </source>
</evidence>
<protein>
    <submittedName>
        <fullName evidence="8">AI-2E family transporter</fullName>
    </submittedName>
</protein>
<evidence type="ECO:0000256" key="1">
    <source>
        <dbReference type="ARBA" id="ARBA00004141"/>
    </source>
</evidence>
<evidence type="ECO:0000256" key="4">
    <source>
        <dbReference type="ARBA" id="ARBA00022989"/>
    </source>
</evidence>
<dbReference type="InterPro" id="IPR002549">
    <property type="entry name" value="AI-2E-like"/>
</dbReference>
<dbReference type="GO" id="GO:0055085">
    <property type="term" value="P:transmembrane transport"/>
    <property type="evidence" value="ECO:0007669"/>
    <property type="project" value="TreeGrafter"/>
</dbReference>
<feature type="transmembrane region" description="Helical" evidence="7">
    <location>
        <begin position="241"/>
        <end position="269"/>
    </location>
</feature>
<feature type="transmembrane region" description="Helical" evidence="7">
    <location>
        <begin position="178"/>
        <end position="201"/>
    </location>
</feature>
<dbReference type="Pfam" id="PF01594">
    <property type="entry name" value="AI-2E_transport"/>
    <property type="match status" value="1"/>
</dbReference>
<dbReference type="RefSeq" id="WP_176613913.1">
    <property type="nucleotide sequence ID" value="NZ_JABXXR010000081.1"/>
</dbReference>